<dbReference type="EMBL" id="VBOT01000056">
    <property type="protein sequence ID" value="TMQ51730.1"/>
    <property type="molecule type" value="Genomic_DNA"/>
</dbReference>
<keyword evidence="3" id="KW-0238">DNA-binding</keyword>
<gene>
    <name evidence="5" type="ORF">E6K73_05020</name>
</gene>
<comment type="caution">
    <text evidence="5">The sequence shown here is derived from an EMBL/GenBank/DDBJ whole genome shotgun (WGS) entry which is preliminary data.</text>
</comment>
<dbReference type="AlphaFoldDB" id="A0A538SK26"/>
<dbReference type="Gene3D" id="1.10.10.10">
    <property type="entry name" value="Winged helix-like DNA-binding domain superfamily/Winged helix DNA-binding domain"/>
    <property type="match status" value="1"/>
</dbReference>
<dbReference type="InterPro" id="IPR036388">
    <property type="entry name" value="WH-like_DNA-bd_sf"/>
</dbReference>
<keyword evidence="2" id="KW-0805">Transcription regulation</keyword>
<proteinExistence type="inferred from homology"/>
<evidence type="ECO:0000313" key="6">
    <source>
        <dbReference type="Proteomes" id="UP000320184"/>
    </source>
</evidence>
<accession>A0A538SK26</accession>
<dbReference type="GO" id="GO:0003677">
    <property type="term" value="F:DNA binding"/>
    <property type="evidence" value="ECO:0007669"/>
    <property type="project" value="UniProtKB-KW"/>
</dbReference>
<dbReference type="Pfam" id="PF03965">
    <property type="entry name" value="Penicillinase_R"/>
    <property type="match status" value="1"/>
</dbReference>
<comment type="similarity">
    <text evidence="1">Belongs to the BlaI transcriptional regulatory family.</text>
</comment>
<dbReference type="InterPro" id="IPR005650">
    <property type="entry name" value="BlaI_family"/>
</dbReference>
<dbReference type="SUPFAM" id="SSF46785">
    <property type="entry name" value="Winged helix' DNA-binding domain"/>
    <property type="match status" value="1"/>
</dbReference>
<keyword evidence="4" id="KW-0804">Transcription</keyword>
<sequence length="136" mass="15219">MRKPRVPPRPPSGFSRRERQIMDIVYRLGTATAADIHARMSDPPTYTTVRGLLRILVNKNHLVVRSDGARFVYHPRTPRRHAGTSTLAHVIRTFFDGSAASAMAALLGSADLELSRSELQRISSMIKRARAKAERT</sequence>
<evidence type="ECO:0000313" key="5">
    <source>
        <dbReference type="EMBL" id="TMQ51730.1"/>
    </source>
</evidence>
<reference evidence="5 6" key="1">
    <citation type="journal article" date="2019" name="Nat. Microbiol.">
        <title>Mediterranean grassland soil C-N compound turnover is dependent on rainfall and depth, and is mediated by genomically divergent microorganisms.</title>
        <authorList>
            <person name="Diamond S."/>
            <person name="Andeer P.F."/>
            <person name="Li Z."/>
            <person name="Crits-Christoph A."/>
            <person name="Burstein D."/>
            <person name="Anantharaman K."/>
            <person name="Lane K.R."/>
            <person name="Thomas B.C."/>
            <person name="Pan C."/>
            <person name="Northen T.R."/>
            <person name="Banfield J.F."/>
        </authorList>
    </citation>
    <scope>NUCLEOTIDE SEQUENCE [LARGE SCALE GENOMIC DNA]</scope>
    <source>
        <strain evidence="5">WS_3</strain>
    </source>
</reference>
<evidence type="ECO:0000256" key="2">
    <source>
        <dbReference type="ARBA" id="ARBA00023015"/>
    </source>
</evidence>
<name>A0A538SK26_UNCEI</name>
<organism evidence="5 6">
    <name type="scientific">Eiseniibacteriota bacterium</name>
    <dbReference type="NCBI Taxonomy" id="2212470"/>
    <lineage>
        <taxon>Bacteria</taxon>
        <taxon>Candidatus Eiseniibacteriota</taxon>
    </lineage>
</organism>
<dbReference type="InterPro" id="IPR036390">
    <property type="entry name" value="WH_DNA-bd_sf"/>
</dbReference>
<evidence type="ECO:0000256" key="4">
    <source>
        <dbReference type="ARBA" id="ARBA00023163"/>
    </source>
</evidence>
<dbReference type="PIRSF" id="PIRSF019455">
    <property type="entry name" value="CopR_AtkY"/>
    <property type="match status" value="1"/>
</dbReference>
<evidence type="ECO:0000256" key="1">
    <source>
        <dbReference type="ARBA" id="ARBA00011046"/>
    </source>
</evidence>
<evidence type="ECO:0000256" key="3">
    <source>
        <dbReference type="ARBA" id="ARBA00023125"/>
    </source>
</evidence>
<dbReference type="Proteomes" id="UP000320184">
    <property type="component" value="Unassembled WGS sequence"/>
</dbReference>
<protein>
    <submittedName>
        <fullName evidence="5">BlaI/MecI/CopY family transcriptional regulator</fullName>
    </submittedName>
</protein>
<dbReference type="GO" id="GO:0045892">
    <property type="term" value="P:negative regulation of DNA-templated transcription"/>
    <property type="evidence" value="ECO:0007669"/>
    <property type="project" value="InterPro"/>
</dbReference>